<name>A0A3P8WML1_CYNSE</name>
<dbReference type="OMA" id="ADFHWET"/>
<dbReference type="PANTHER" id="PTHR16435">
    <property type="entry name" value="SPERMATOGENESIS-ASSOCIATED PROTEIN 6 SPATA6"/>
    <property type="match status" value="1"/>
</dbReference>
<feature type="compositionally biased region" description="Low complexity" evidence="3">
    <location>
        <begin position="262"/>
        <end position="282"/>
    </location>
</feature>
<dbReference type="STRING" id="244447.ENSCSEP00000028688"/>
<evidence type="ECO:0000256" key="1">
    <source>
        <dbReference type="ARBA" id="ARBA00006215"/>
    </source>
</evidence>
<evidence type="ECO:0000313" key="6">
    <source>
        <dbReference type="Proteomes" id="UP000265120"/>
    </source>
</evidence>
<keyword evidence="6" id="KW-1185">Reference proteome</keyword>
<dbReference type="GO" id="GO:0007283">
    <property type="term" value="P:spermatogenesis"/>
    <property type="evidence" value="ECO:0007669"/>
    <property type="project" value="InterPro"/>
</dbReference>
<dbReference type="GeneTree" id="ENSGT00530000063821"/>
<dbReference type="Pfam" id="PF14909">
    <property type="entry name" value="SPATA6"/>
    <property type="match status" value="1"/>
</dbReference>
<feature type="compositionally biased region" description="Polar residues" evidence="3">
    <location>
        <begin position="329"/>
        <end position="338"/>
    </location>
</feature>
<dbReference type="CTD" id="55064"/>
<dbReference type="InterPro" id="IPR042769">
    <property type="entry name" value="SPATA6_fam"/>
</dbReference>
<dbReference type="OrthoDB" id="5963614at2759"/>
<evidence type="ECO:0000256" key="3">
    <source>
        <dbReference type="SAM" id="MobiDB-lite"/>
    </source>
</evidence>
<feature type="compositionally biased region" description="Polar residues" evidence="3">
    <location>
        <begin position="283"/>
        <end position="295"/>
    </location>
</feature>
<comment type="similarity">
    <text evidence="1">Belongs to the SPATA6 family.</text>
</comment>
<evidence type="ECO:0000259" key="4">
    <source>
        <dbReference type="Pfam" id="PF14909"/>
    </source>
</evidence>
<dbReference type="GeneID" id="103385414"/>
<dbReference type="PANTHER" id="PTHR16435:SF5">
    <property type="entry name" value="SPERMATOGENESIS ASSOCIATED 6-LIKE PROTEIN"/>
    <property type="match status" value="1"/>
</dbReference>
<feature type="compositionally biased region" description="Basic and acidic residues" evidence="3">
    <location>
        <begin position="187"/>
        <end position="196"/>
    </location>
</feature>
<dbReference type="InterPro" id="IPR032732">
    <property type="entry name" value="SPATA6_N"/>
</dbReference>
<sequence length="384" mass="42358">MSPKALKVVVEIKFRAVSCPGVHLPTKDDVYLGTCFMGQYRQSECLPAVFPLLFHEKMTFEKIFLDAVDPGDIAVMLEYEMVRVELVQVTPPVGDTLAYFEEDARKFLFPEPRLVPSFSGVDQEVLMTRAPYFPGIAPRLEFSTKTTISECSAGAAVNIHPNVLMRPVIKRKTKRISRPRTSSAQRRQSDRTDPTNRGKSLPSISRSKSLSPRRYGNTQRMSHIGLGSKAPFVDDSSDPLPMMSSWPIAGRRDSPNNSALFTSSSTSSTVSSSPLVRSSSTVRFSQTGKDSSSSGVFDVKSDDGSSSSETHGPHVPLASSWTDEEQVKNSRFPSASHQQWEEVQERVRGLLTTPQAVRRLLCGASVSEVDRVLARRSISPGPPY</sequence>
<accession>A0A3P8WML1</accession>
<reference evidence="5 6" key="1">
    <citation type="journal article" date="2014" name="Nat. Genet.">
        <title>Whole-genome sequence of a flatfish provides insights into ZW sex chromosome evolution and adaptation to a benthic lifestyle.</title>
        <authorList>
            <person name="Chen S."/>
            <person name="Zhang G."/>
            <person name="Shao C."/>
            <person name="Huang Q."/>
            <person name="Liu G."/>
            <person name="Zhang P."/>
            <person name="Song W."/>
            <person name="An N."/>
            <person name="Chalopin D."/>
            <person name="Volff J.N."/>
            <person name="Hong Y."/>
            <person name="Li Q."/>
            <person name="Sha Z."/>
            <person name="Zhou H."/>
            <person name="Xie M."/>
            <person name="Yu Q."/>
            <person name="Liu Y."/>
            <person name="Xiang H."/>
            <person name="Wang N."/>
            <person name="Wu K."/>
            <person name="Yang C."/>
            <person name="Zhou Q."/>
            <person name="Liao X."/>
            <person name="Yang L."/>
            <person name="Hu Q."/>
            <person name="Zhang J."/>
            <person name="Meng L."/>
            <person name="Jin L."/>
            <person name="Tian Y."/>
            <person name="Lian J."/>
            <person name="Yang J."/>
            <person name="Miao G."/>
            <person name="Liu S."/>
            <person name="Liang Z."/>
            <person name="Yan F."/>
            <person name="Li Y."/>
            <person name="Sun B."/>
            <person name="Zhang H."/>
            <person name="Zhang J."/>
            <person name="Zhu Y."/>
            <person name="Du M."/>
            <person name="Zhao Y."/>
            <person name="Schartl M."/>
            <person name="Tang Q."/>
            <person name="Wang J."/>
        </authorList>
    </citation>
    <scope>NUCLEOTIDE SEQUENCE</scope>
</reference>
<proteinExistence type="inferred from homology"/>
<evidence type="ECO:0000313" key="5">
    <source>
        <dbReference type="Ensembl" id="ENSCSEP00000028688.1"/>
    </source>
</evidence>
<organism evidence="5 6">
    <name type="scientific">Cynoglossus semilaevis</name>
    <name type="common">Tongue sole</name>
    <dbReference type="NCBI Taxonomy" id="244447"/>
    <lineage>
        <taxon>Eukaryota</taxon>
        <taxon>Metazoa</taxon>
        <taxon>Chordata</taxon>
        <taxon>Craniata</taxon>
        <taxon>Vertebrata</taxon>
        <taxon>Euteleostomi</taxon>
        <taxon>Actinopterygii</taxon>
        <taxon>Neopterygii</taxon>
        <taxon>Teleostei</taxon>
        <taxon>Neoteleostei</taxon>
        <taxon>Acanthomorphata</taxon>
        <taxon>Carangaria</taxon>
        <taxon>Pleuronectiformes</taxon>
        <taxon>Pleuronectoidei</taxon>
        <taxon>Cynoglossidae</taxon>
        <taxon>Cynoglossinae</taxon>
        <taxon>Cynoglossus</taxon>
    </lineage>
</organism>
<dbReference type="GO" id="GO:0120212">
    <property type="term" value="C:sperm head-tail coupling apparatus"/>
    <property type="evidence" value="ECO:0007669"/>
    <property type="project" value="InterPro"/>
</dbReference>
<feature type="compositionally biased region" description="Basic residues" evidence="3">
    <location>
        <begin position="168"/>
        <end position="178"/>
    </location>
</feature>
<feature type="domain" description="Spermatogenesis-associated protein 6 N-terminal" evidence="4">
    <location>
        <begin position="10"/>
        <end position="148"/>
    </location>
</feature>
<evidence type="ECO:0000256" key="2">
    <source>
        <dbReference type="ARBA" id="ARBA00022553"/>
    </source>
</evidence>
<dbReference type="InParanoid" id="A0A3P8WML1"/>
<feature type="compositionally biased region" description="Low complexity" evidence="3">
    <location>
        <begin position="199"/>
        <end position="213"/>
    </location>
</feature>
<dbReference type="Ensembl" id="ENSCSET00000029079.1">
    <property type="protein sequence ID" value="ENSCSEP00000028688.1"/>
    <property type="gene ID" value="ENSCSEG00000018372.1"/>
</dbReference>
<dbReference type="RefSeq" id="XP_008317515.1">
    <property type="nucleotide sequence ID" value="XM_008319293.3"/>
</dbReference>
<dbReference type="AlphaFoldDB" id="A0A3P8WML1"/>
<dbReference type="GO" id="GO:0032027">
    <property type="term" value="F:myosin light chain binding"/>
    <property type="evidence" value="ECO:0007669"/>
    <property type="project" value="InterPro"/>
</dbReference>
<reference evidence="5" key="3">
    <citation type="submission" date="2025-09" db="UniProtKB">
        <authorList>
            <consortium name="Ensembl"/>
        </authorList>
    </citation>
    <scope>IDENTIFICATION</scope>
</reference>
<dbReference type="KEGG" id="csem:103385414"/>
<keyword evidence="2" id="KW-0597">Phosphoprotein</keyword>
<protein>
    <submittedName>
        <fullName evidence="5">Spermatogenesis associated 6-like</fullName>
    </submittedName>
</protein>
<dbReference type="Proteomes" id="UP000265120">
    <property type="component" value="Chromosome 1"/>
</dbReference>
<feature type="region of interest" description="Disordered" evidence="3">
    <location>
        <begin position="168"/>
        <end position="339"/>
    </location>
</feature>
<reference evidence="5" key="2">
    <citation type="submission" date="2025-08" db="UniProtKB">
        <authorList>
            <consortium name="Ensembl"/>
        </authorList>
    </citation>
    <scope>IDENTIFICATION</scope>
</reference>